<gene>
    <name evidence="1" type="ORF">C1638_003145</name>
</gene>
<keyword evidence="2" id="KW-1185">Reference proteome</keyword>
<evidence type="ECO:0000313" key="1">
    <source>
        <dbReference type="EMBL" id="PWN67601.1"/>
    </source>
</evidence>
<proteinExistence type="predicted"/>
<name>A0A316X1G8_9FLAO</name>
<organism evidence="1 2">
    <name type="scientific">Chryseobacterium oncorhynchi</name>
    <dbReference type="NCBI Taxonomy" id="741074"/>
    <lineage>
        <taxon>Bacteria</taxon>
        <taxon>Pseudomonadati</taxon>
        <taxon>Bacteroidota</taxon>
        <taxon>Flavobacteriia</taxon>
        <taxon>Flavobacteriales</taxon>
        <taxon>Weeksellaceae</taxon>
        <taxon>Chryseobacterium group</taxon>
        <taxon>Chryseobacterium</taxon>
    </lineage>
</organism>
<dbReference type="EMBL" id="PPEI02000001">
    <property type="protein sequence ID" value="PWN67601.1"/>
    <property type="molecule type" value="Genomic_DNA"/>
</dbReference>
<protein>
    <submittedName>
        <fullName evidence="1">Uncharacterized protein</fullName>
    </submittedName>
</protein>
<sequence length="146" mass="16556">MRPLELKEMLSEIKSENPEINKTITLVDDSDLADFVSEVSTSDNMLLIGVIPSYGHKGKISSFKMLPVFQLQILEKTDYSAINNDDFVMLYERTLIVTEKVRDFVLDKMEDGCYPMLSGLDMSNVDIDPVRGKASCNGWTIDFFTQ</sequence>
<comment type="caution">
    <text evidence="1">The sequence shown here is derived from an EMBL/GenBank/DDBJ whole genome shotgun (WGS) entry which is preliminary data.</text>
</comment>
<reference evidence="1" key="1">
    <citation type="submission" date="2018-04" db="EMBL/GenBank/DDBJ databases">
        <title>Draft Genome Sequences of Chryseobacterium lactis NCTC11390T isolated from milk, Chryseobacterium oncorhynchi 701B-08T from rainbow trout, and Chryseobacterium viscerum 687B-08T from diseased fish.</title>
        <authorList>
            <person name="Jeong J.-J."/>
            <person name="Lee Y.J."/>
            <person name="Pathiraja D."/>
            <person name="Park B."/>
            <person name="Choi I.-G."/>
            <person name="Kim K.D."/>
        </authorList>
    </citation>
    <scope>NUCLEOTIDE SEQUENCE [LARGE SCALE GENOMIC DNA]</scope>
    <source>
        <strain evidence="1">701B-08</strain>
    </source>
</reference>
<dbReference type="OrthoDB" id="1448748at2"/>
<dbReference type="AlphaFoldDB" id="A0A316X1G8"/>
<dbReference type="Proteomes" id="UP000236182">
    <property type="component" value="Unassembled WGS sequence"/>
</dbReference>
<dbReference type="RefSeq" id="WP_109618094.1">
    <property type="nucleotide sequence ID" value="NZ_PPEI02000001.1"/>
</dbReference>
<evidence type="ECO:0000313" key="2">
    <source>
        <dbReference type="Proteomes" id="UP000236182"/>
    </source>
</evidence>
<accession>A0A316X1G8</accession>